<accession>A0AAT9GZQ6</accession>
<name>A0AAT9GZQ6_9FLAO</name>
<dbReference type="EMBL" id="AP031573">
    <property type="protein sequence ID" value="BFM42714.1"/>
    <property type="molecule type" value="Genomic_DNA"/>
</dbReference>
<protein>
    <submittedName>
        <fullName evidence="1">Uncharacterized protein</fullName>
    </submittedName>
</protein>
<evidence type="ECO:0000313" key="1">
    <source>
        <dbReference type="EMBL" id="BFM42714.1"/>
    </source>
</evidence>
<organism evidence="1">
    <name type="scientific">Flavobacterium sp. CFS9</name>
    <dbReference type="NCBI Taxonomy" id="3143118"/>
    <lineage>
        <taxon>Bacteria</taxon>
        <taxon>Pseudomonadati</taxon>
        <taxon>Bacteroidota</taxon>
        <taxon>Flavobacteriia</taxon>
        <taxon>Flavobacteriales</taxon>
        <taxon>Flavobacteriaceae</taxon>
        <taxon>Flavobacterium</taxon>
    </lineage>
</organism>
<reference evidence="1" key="1">
    <citation type="submission" date="2024-05" db="EMBL/GenBank/DDBJ databases">
        <title>Whole-Genome Sequence of CFS9, a Potential Fish Probiotic Isolated from the Body Surface of Silurus asotus.</title>
        <authorList>
            <person name="Kojima M."/>
            <person name="Tobioka K."/>
            <person name="Yokota K."/>
            <person name="Nakatani H."/>
            <person name="Hori K."/>
            <person name="Tamaru Y."/>
            <person name="Okazaki F."/>
        </authorList>
    </citation>
    <scope>NUCLEOTIDE SEQUENCE</scope>
    <source>
        <strain evidence="1">CFS9</strain>
    </source>
</reference>
<sequence length="78" mass="9852">MEDFLKEFNRVRCNPIYFIEKYYNVRNESKLELTEEQKQKLFDKYKMIPLFDDFESINKYNDRIDELKKQGYKDWEIH</sequence>
<gene>
    <name evidence="1" type="ORF">CFS9_13550</name>
</gene>
<dbReference type="RefSeq" id="WP_369617838.1">
    <property type="nucleotide sequence ID" value="NZ_AP031573.1"/>
</dbReference>
<proteinExistence type="predicted"/>
<dbReference type="AlphaFoldDB" id="A0AAT9GZQ6"/>